<keyword evidence="7" id="KW-1185">Reference proteome</keyword>
<evidence type="ECO:0000259" key="5">
    <source>
        <dbReference type="PROSITE" id="PS51722"/>
    </source>
</evidence>
<keyword evidence="4" id="KW-0342">GTP-binding</keyword>
<dbReference type="SUPFAM" id="SSF52540">
    <property type="entry name" value="P-loop containing nucleoside triphosphate hydrolases"/>
    <property type="match status" value="1"/>
</dbReference>
<dbReference type="InterPro" id="IPR036390">
    <property type="entry name" value="WH_DNA-bd_sf"/>
</dbReference>
<evidence type="ECO:0000313" key="6">
    <source>
        <dbReference type="EMBL" id="MBB3022249.1"/>
    </source>
</evidence>
<gene>
    <name evidence="6" type="ORF">FHX50_000497</name>
</gene>
<dbReference type="GO" id="GO:0005737">
    <property type="term" value="C:cytoplasm"/>
    <property type="evidence" value="ECO:0007669"/>
    <property type="project" value="UniProtKB-SubCell"/>
</dbReference>
<keyword evidence="4" id="KW-0547">Nucleotide-binding</keyword>
<dbReference type="InterPro" id="IPR015191">
    <property type="entry name" value="SelB_WHD4"/>
</dbReference>
<evidence type="ECO:0000256" key="2">
    <source>
        <dbReference type="ARBA" id="ARBA00022490"/>
    </source>
</evidence>
<reference evidence="6 7" key="1">
    <citation type="submission" date="2020-08" db="EMBL/GenBank/DDBJ databases">
        <title>Sequencing the genomes of 1000 actinobacteria strains.</title>
        <authorList>
            <person name="Klenk H.-P."/>
        </authorList>
    </citation>
    <scope>NUCLEOTIDE SEQUENCE [LARGE SCALE GENOMIC DNA]</scope>
    <source>
        <strain evidence="6 7">DSM 23040</strain>
    </source>
</reference>
<keyword evidence="6" id="KW-0251">Elongation factor</keyword>
<dbReference type="Gene3D" id="3.40.50.300">
    <property type="entry name" value="P-loop containing nucleotide triphosphate hydrolases"/>
    <property type="match status" value="1"/>
</dbReference>
<dbReference type="InterPro" id="IPR050055">
    <property type="entry name" value="EF-Tu_GTPase"/>
</dbReference>
<dbReference type="InterPro" id="IPR027417">
    <property type="entry name" value="P-loop_NTPase"/>
</dbReference>
<evidence type="ECO:0000256" key="3">
    <source>
        <dbReference type="ARBA" id="ARBA00022917"/>
    </source>
</evidence>
<dbReference type="NCBIfam" id="TIGR00475">
    <property type="entry name" value="selB"/>
    <property type="match status" value="1"/>
</dbReference>
<name>A0A839QTR8_9MICO</name>
<dbReference type="InterPro" id="IPR057335">
    <property type="entry name" value="Beta-barrel_SelB"/>
</dbReference>
<dbReference type="GO" id="GO:0003723">
    <property type="term" value="F:RNA binding"/>
    <property type="evidence" value="ECO:0007669"/>
    <property type="project" value="InterPro"/>
</dbReference>
<dbReference type="PROSITE" id="PS51722">
    <property type="entry name" value="G_TR_2"/>
    <property type="match status" value="1"/>
</dbReference>
<dbReference type="Pfam" id="PF25461">
    <property type="entry name" value="Beta-barrel_SelB"/>
    <property type="match status" value="1"/>
</dbReference>
<dbReference type="CDD" id="cd04171">
    <property type="entry name" value="SelB"/>
    <property type="match status" value="1"/>
</dbReference>
<evidence type="ECO:0000256" key="4">
    <source>
        <dbReference type="ARBA" id="ARBA00023134"/>
    </source>
</evidence>
<dbReference type="GO" id="GO:0003746">
    <property type="term" value="F:translation elongation factor activity"/>
    <property type="evidence" value="ECO:0007669"/>
    <property type="project" value="UniProtKB-KW"/>
</dbReference>
<dbReference type="InterPro" id="IPR000795">
    <property type="entry name" value="T_Tr_GTP-bd_dom"/>
</dbReference>
<dbReference type="RefSeq" id="WP_183374134.1">
    <property type="nucleotide sequence ID" value="NZ_CBCSFZ010000005.1"/>
</dbReference>
<dbReference type="SUPFAM" id="SSF50447">
    <property type="entry name" value="Translation proteins"/>
    <property type="match status" value="1"/>
</dbReference>
<dbReference type="PANTHER" id="PTHR43721:SF22">
    <property type="entry name" value="ELONGATION FACTOR TU, MITOCHONDRIAL"/>
    <property type="match status" value="1"/>
</dbReference>
<dbReference type="InterPro" id="IPR004535">
    <property type="entry name" value="Transl_elong_SelB"/>
</dbReference>
<dbReference type="GO" id="GO:0001514">
    <property type="term" value="P:selenocysteine incorporation"/>
    <property type="evidence" value="ECO:0007669"/>
    <property type="project" value="InterPro"/>
</dbReference>
<keyword evidence="3" id="KW-0648">Protein biosynthesis</keyword>
<comment type="caution">
    <text evidence="6">The sequence shown here is derived from an EMBL/GenBank/DDBJ whole genome shotgun (WGS) entry which is preliminary data.</text>
</comment>
<comment type="subcellular location">
    <subcellularLocation>
        <location evidence="1">Cytoplasm</location>
    </subcellularLocation>
</comment>
<dbReference type="Gene3D" id="1.10.10.10">
    <property type="entry name" value="Winged helix-like DNA-binding domain superfamily/Winged helix DNA-binding domain"/>
    <property type="match status" value="1"/>
</dbReference>
<dbReference type="Gene3D" id="2.40.30.10">
    <property type="entry name" value="Translation factors"/>
    <property type="match status" value="1"/>
</dbReference>
<protein>
    <submittedName>
        <fullName evidence="6">Selenocysteine-specific elongation factor</fullName>
    </submittedName>
</protein>
<evidence type="ECO:0000313" key="7">
    <source>
        <dbReference type="Proteomes" id="UP000568050"/>
    </source>
</evidence>
<dbReference type="GO" id="GO:0005525">
    <property type="term" value="F:GTP binding"/>
    <property type="evidence" value="ECO:0007669"/>
    <property type="project" value="UniProtKB-KW"/>
</dbReference>
<dbReference type="GO" id="GO:0003924">
    <property type="term" value="F:GTPase activity"/>
    <property type="evidence" value="ECO:0007669"/>
    <property type="project" value="InterPro"/>
</dbReference>
<dbReference type="PANTHER" id="PTHR43721">
    <property type="entry name" value="ELONGATION FACTOR TU-RELATED"/>
    <property type="match status" value="1"/>
</dbReference>
<keyword evidence="2" id="KW-0963">Cytoplasm</keyword>
<dbReference type="InterPro" id="IPR009000">
    <property type="entry name" value="Transl_B-barrel_sf"/>
</dbReference>
<accession>A0A839QTR8</accession>
<dbReference type="Pfam" id="PF00009">
    <property type="entry name" value="GTP_EFTU"/>
    <property type="match status" value="1"/>
</dbReference>
<dbReference type="Pfam" id="PF09107">
    <property type="entry name" value="WHD_3rd_SelB"/>
    <property type="match status" value="1"/>
</dbReference>
<proteinExistence type="predicted"/>
<dbReference type="EMBL" id="JACHWP010000001">
    <property type="protein sequence ID" value="MBB3022249.1"/>
    <property type="molecule type" value="Genomic_DNA"/>
</dbReference>
<evidence type="ECO:0000256" key="1">
    <source>
        <dbReference type="ARBA" id="ARBA00004496"/>
    </source>
</evidence>
<feature type="domain" description="Tr-type G" evidence="5">
    <location>
        <begin position="1"/>
        <end position="170"/>
    </location>
</feature>
<dbReference type="SUPFAM" id="SSF46785">
    <property type="entry name" value="Winged helix' DNA-binding domain"/>
    <property type="match status" value="1"/>
</dbReference>
<sequence>MSCFVVATAGHVDHGKTTLIGALTGIDTDRWAEEKERGLTIDLGFAWTELDGDTVSFVDVPGHERFLGNMLAGLGPAPIVLFVVAADEGFQQQSADHRDAAAALGIDRGIIVITKTDRAPEMVDAVIEQTRAQLRGTGLEGAPAVAVSARTGDGIQVLRTQMHRVLRESITASPAAGAAGHRTRLWIDRSFAISGAGTVITGTLGAGTLRTGMRAEIITRAGTLSADVRGLQSRERSVERLEPVNRAAVNLRGVSTDAIHRGDVLITPGAFHLTDTVDVRSTTAGDLTELPGDVTVHIGSAALQAHIRPFDAQHARITMPRVLPLVIGDRMVLRGSGQRAVLGGVRVMDVDPPELDRRGAGRRRAAELAALPERGSALVEVERRGAMRTEQLERFGLEVPGADPSAPSLSDLGLIPNGDFLIARDRLDRWAAELRTAIGEELKRDPLGGGLPRGAALTALQLPDPSLLPLVVRTAGVEAVGGRFTLPGAAPTLGAAEASVAELERRLQKEPFAAPEAFDLDDLRLGPKELAAAQKQGRLLRIADGIVLLPTAPALAMRELAQLDQPFTASEARRALGTTRRVLIPLLEHLDGRGWTRRVDANRRTIVR</sequence>
<organism evidence="6 7">
    <name type="scientific">Helcobacillus massiliensis</name>
    <dbReference type="NCBI Taxonomy" id="521392"/>
    <lineage>
        <taxon>Bacteria</taxon>
        <taxon>Bacillati</taxon>
        <taxon>Actinomycetota</taxon>
        <taxon>Actinomycetes</taxon>
        <taxon>Micrococcales</taxon>
        <taxon>Dermabacteraceae</taxon>
        <taxon>Helcobacillus</taxon>
    </lineage>
</organism>
<dbReference type="AlphaFoldDB" id="A0A839QTR8"/>
<dbReference type="Proteomes" id="UP000568050">
    <property type="component" value="Unassembled WGS sequence"/>
</dbReference>
<dbReference type="InterPro" id="IPR036388">
    <property type="entry name" value="WH-like_DNA-bd_sf"/>
</dbReference>